<name>A0AAJ8LY86_9TREE</name>
<reference evidence="2" key="1">
    <citation type="submission" date="2016-06" db="EMBL/GenBank/DDBJ databases">
        <authorList>
            <person name="Cuomo C."/>
            <person name="Litvintseva A."/>
            <person name="Heitman J."/>
            <person name="Chen Y."/>
            <person name="Sun S."/>
            <person name="Springer D."/>
            <person name="Dromer F."/>
            <person name="Young S."/>
            <person name="Zeng Q."/>
            <person name="Chapman S."/>
            <person name="Gujja S."/>
            <person name="Saif S."/>
            <person name="Birren B."/>
        </authorList>
    </citation>
    <scope>NUCLEOTIDE SEQUENCE</scope>
    <source>
        <strain evidence="2">CBS 7841</strain>
    </source>
</reference>
<evidence type="ECO:0000313" key="2">
    <source>
        <dbReference type="EMBL" id="WVN86395.1"/>
    </source>
</evidence>
<dbReference type="Proteomes" id="UP000094043">
    <property type="component" value="Chromosome 2"/>
</dbReference>
<keyword evidence="1" id="KW-1133">Transmembrane helix</keyword>
<feature type="transmembrane region" description="Helical" evidence="1">
    <location>
        <begin position="23"/>
        <end position="44"/>
    </location>
</feature>
<keyword evidence="1" id="KW-0472">Membrane</keyword>
<keyword evidence="3" id="KW-1185">Reference proteome</keyword>
<feature type="transmembrane region" description="Helical" evidence="1">
    <location>
        <begin position="73"/>
        <end position="92"/>
    </location>
</feature>
<organism evidence="2 3">
    <name type="scientific">Cryptococcus depauperatus CBS 7841</name>
    <dbReference type="NCBI Taxonomy" id="1295531"/>
    <lineage>
        <taxon>Eukaryota</taxon>
        <taxon>Fungi</taxon>
        <taxon>Dikarya</taxon>
        <taxon>Basidiomycota</taxon>
        <taxon>Agaricomycotina</taxon>
        <taxon>Tremellomycetes</taxon>
        <taxon>Tremellales</taxon>
        <taxon>Cryptococcaceae</taxon>
        <taxon>Cryptococcus</taxon>
    </lineage>
</organism>
<accession>A0AAJ8LY86</accession>
<reference evidence="2" key="2">
    <citation type="journal article" date="2022" name="Elife">
        <title>Obligate sexual reproduction of a homothallic fungus closely related to the Cryptococcus pathogenic species complex.</title>
        <authorList>
            <person name="Passer A.R."/>
            <person name="Clancey S.A."/>
            <person name="Shea T."/>
            <person name="David-Palma M."/>
            <person name="Averette A.F."/>
            <person name="Boekhout T."/>
            <person name="Porcel B.M."/>
            <person name="Nowrousian M."/>
            <person name="Cuomo C.A."/>
            <person name="Sun S."/>
            <person name="Heitman J."/>
            <person name="Coelho M.A."/>
        </authorList>
    </citation>
    <scope>NUCLEOTIDE SEQUENCE</scope>
    <source>
        <strain evidence="2">CBS 7841</strain>
    </source>
</reference>
<dbReference type="GeneID" id="91085772"/>
<keyword evidence="1" id="KW-0812">Transmembrane</keyword>
<dbReference type="EMBL" id="CP143785">
    <property type="protein sequence ID" value="WVN86395.1"/>
    <property type="molecule type" value="Genomic_DNA"/>
</dbReference>
<evidence type="ECO:0000313" key="3">
    <source>
        <dbReference type="Proteomes" id="UP000094043"/>
    </source>
</evidence>
<dbReference type="RefSeq" id="XP_066067095.1">
    <property type="nucleotide sequence ID" value="XM_066210998.1"/>
</dbReference>
<evidence type="ECO:0000256" key="1">
    <source>
        <dbReference type="SAM" id="Phobius"/>
    </source>
</evidence>
<dbReference type="AlphaFoldDB" id="A0AAJ8LY86"/>
<proteinExistence type="predicted"/>
<sequence length="193" mass="21816">MDASAAPSPYATQTSEISHDATLLWDTASVLNLAAFTMASLSFFMRHQYIQANQLFWESSILKADVAFVRAELLAHFAFAISFALSAFDIFFHSHNPTDEFCVERLILLWVPLLVGATISKDQTIFPQNLLSIVPQRNTDDLAKLSFRLTNDLVVETSDLKGFWYDIYQRVKREDEESVKSGVGLWLSKKITS</sequence>
<reference evidence="2" key="3">
    <citation type="submission" date="2024-01" db="EMBL/GenBank/DDBJ databases">
        <authorList>
            <person name="Coelho M.A."/>
            <person name="David-Palma M."/>
            <person name="Shea T."/>
            <person name="Sun S."/>
            <person name="Cuomo C.A."/>
            <person name="Heitman J."/>
        </authorList>
    </citation>
    <scope>NUCLEOTIDE SEQUENCE</scope>
    <source>
        <strain evidence="2">CBS 7841</strain>
    </source>
</reference>
<dbReference type="KEGG" id="cdep:91085772"/>
<gene>
    <name evidence="2" type="ORF">L203_101559</name>
</gene>
<protein>
    <submittedName>
        <fullName evidence="2">Uncharacterized protein</fullName>
    </submittedName>
</protein>